<evidence type="ECO:0008006" key="5">
    <source>
        <dbReference type="Google" id="ProtNLM"/>
    </source>
</evidence>
<evidence type="ECO:0000313" key="4">
    <source>
        <dbReference type="Proteomes" id="UP001236507"/>
    </source>
</evidence>
<comment type="caution">
    <text evidence="3">The sequence shown here is derived from an EMBL/GenBank/DDBJ whole genome shotgun (WGS) entry which is preliminary data.</text>
</comment>
<evidence type="ECO:0000256" key="1">
    <source>
        <dbReference type="SAM" id="MobiDB-lite"/>
    </source>
</evidence>
<dbReference type="Proteomes" id="UP001236507">
    <property type="component" value="Unassembled WGS sequence"/>
</dbReference>
<proteinExistence type="predicted"/>
<keyword evidence="2" id="KW-0812">Transmembrane</keyword>
<keyword evidence="4" id="KW-1185">Reference proteome</keyword>
<keyword evidence="2" id="KW-0472">Membrane</keyword>
<feature type="transmembrane region" description="Helical" evidence="2">
    <location>
        <begin position="158"/>
        <end position="176"/>
    </location>
</feature>
<protein>
    <recommendedName>
        <fullName evidence="5">NEAT domain-containing protein</fullName>
    </recommendedName>
</protein>
<accession>A0ABT6YGA6</accession>
<organism evidence="3 4">
    <name type="scientific">Flectobacillus roseus</name>
    <dbReference type="NCBI Taxonomy" id="502259"/>
    <lineage>
        <taxon>Bacteria</taxon>
        <taxon>Pseudomonadati</taxon>
        <taxon>Bacteroidota</taxon>
        <taxon>Cytophagia</taxon>
        <taxon>Cytophagales</taxon>
        <taxon>Flectobacillaceae</taxon>
        <taxon>Flectobacillus</taxon>
    </lineage>
</organism>
<evidence type="ECO:0000313" key="3">
    <source>
        <dbReference type="EMBL" id="MDI9862622.1"/>
    </source>
</evidence>
<reference evidence="3 4" key="1">
    <citation type="submission" date="2023-05" db="EMBL/GenBank/DDBJ databases">
        <title>Novel species of genus Flectobacillus isolated from stream in China.</title>
        <authorList>
            <person name="Lu H."/>
        </authorList>
    </citation>
    <scope>NUCLEOTIDE SEQUENCE [LARGE SCALE GENOMIC DNA]</scope>
    <source>
        <strain evidence="3 4">KCTC 42575</strain>
    </source>
</reference>
<gene>
    <name evidence="3" type="ORF">QM524_25580</name>
</gene>
<keyword evidence="2" id="KW-1133">Transmembrane helix</keyword>
<feature type="region of interest" description="Disordered" evidence="1">
    <location>
        <begin position="124"/>
        <end position="143"/>
    </location>
</feature>
<sequence>MAKYLYVKEDVAYAEYFIAPDISSLAYAAYYGAYLGELTGRTVQGISGDKNTYLEFKAKDGETYYVVSTLPYWESQDTLKDAKPVSGGTNTNTNTNSSGNTFGKILDVAKGLFGIIGGGSNKTVATDDKTETGSNDDTEDTPPIEEENKYLAFLKKNIVWFLPTVILVPILLFWLIRWAIRKMKKPSLTPTVTNGV</sequence>
<dbReference type="EMBL" id="JASHIF010000035">
    <property type="protein sequence ID" value="MDI9862622.1"/>
    <property type="molecule type" value="Genomic_DNA"/>
</dbReference>
<feature type="compositionally biased region" description="Acidic residues" evidence="1">
    <location>
        <begin position="134"/>
        <end position="143"/>
    </location>
</feature>
<dbReference type="RefSeq" id="WP_283346852.1">
    <property type="nucleotide sequence ID" value="NZ_JASHIF010000035.1"/>
</dbReference>
<evidence type="ECO:0000256" key="2">
    <source>
        <dbReference type="SAM" id="Phobius"/>
    </source>
</evidence>
<name>A0ABT6YGA6_9BACT</name>